<keyword evidence="1" id="KW-0472">Membrane</keyword>
<name>A0A0D0BHH8_9AGAM</name>
<protein>
    <recommendedName>
        <fullName evidence="2">DUF6533 domain-containing protein</fullName>
    </recommendedName>
</protein>
<reference evidence="3 4" key="1">
    <citation type="submission" date="2014-04" db="EMBL/GenBank/DDBJ databases">
        <authorList>
            <consortium name="DOE Joint Genome Institute"/>
            <person name="Kuo A."/>
            <person name="Ruytinx J."/>
            <person name="Rineau F."/>
            <person name="Colpaert J."/>
            <person name="Kohler A."/>
            <person name="Nagy L.G."/>
            <person name="Floudas D."/>
            <person name="Copeland A."/>
            <person name="Barry K.W."/>
            <person name="Cichocki N."/>
            <person name="Veneault-Fourrey C."/>
            <person name="LaButti K."/>
            <person name="Lindquist E.A."/>
            <person name="Lipzen A."/>
            <person name="Lundell T."/>
            <person name="Morin E."/>
            <person name="Murat C."/>
            <person name="Sun H."/>
            <person name="Tunlid A."/>
            <person name="Henrissat B."/>
            <person name="Grigoriev I.V."/>
            <person name="Hibbett D.S."/>
            <person name="Martin F."/>
            <person name="Nordberg H.P."/>
            <person name="Cantor M.N."/>
            <person name="Hua S.X."/>
        </authorList>
    </citation>
    <scope>NUCLEOTIDE SEQUENCE [LARGE SCALE GENOMIC DNA]</scope>
    <source>
        <strain evidence="3 4">UH-Slu-Lm8-n1</strain>
    </source>
</reference>
<proteinExistence type="predicted"/>
<keyword evidence="1" id="KW-1133">Transmembrane helix</keyword>
<dbReference type="EMBL" id="KN835134">
    <property type="protein sequence ID" value="KIK49064.1"/>
    <property type="molecule type" value="Genomic_DNA"/>
</dbReference>
<feature type="transmembrane region" description="Helical" evidence="1">
    <location>
        <begin position="63"/>
        <end position="82"/>
    </location>
</feature>
<dbReference type="AlphaFoldDB" id="A0A0D0BHH8"/>
<feature type="transmembrane region" description="Helical" evidence="1">
    <location>
        <begin position="179"/>
        <end position="204"/>
    </location>
</feature>
<feature type="transmembrane region" description="Helical" evidence="1">
    <location>
        <begin position="102"/>
        <end position="120"/>
    </location>
</feature>
<dbReference type="InParanoid" id="A0A0D0BHH8"/>
<reference evidence="4" key="2">
    <citation type="submission" date="2015-01" db="EMBL/GenBank/DDBJ databases">
        <title>Evolutionary Origins and Diversification of the Mycorrhizal Mutualists.</title>
        <authorList>
            <consortium name="DOE Joint Genome Institute"/>
            <consortium name="Mycorrhizal Genomics Consortium"/>
            <person name="Kohler A."/>
            <person name="Kuo A."/>
            <person name="Nagy L.G."/>
            <person name="Floudas D."/>
            <person name="Copeland A."/>
            <person name="Barry K.W."/>
            <person name="Cichocki N."/>
            <person name="Veneault-Fourrey C."/>
            <person name="LaButti K."/>
            <person name="Lindquist E.A."/>
            <person name="Lipzen A."/>
            <person name="Lundell T."/>
            <person name="Morin E."/>
            <person name="Murat C."/>
            <person name="Riley R."/>
            <person name="Ohm R."/>
            <person name="Sun H."/>
            <person name="Tunlid A."/>
            <person name="Henrissat B."/>
            <person name="Grigoriev I.V."/>
            <person name="Hibbett D.S."/>
            <person name="Martin F."/>
        </authorList>
    </citation>
    <scope>NUCLEOTIDE SEQUENCE [LARGE SCALE GENOMIC DNA]</scope>
    <source>
        <strain evidence="4">UH-Slu-Lm8-n1</strain>
    </source>
</reference>
<feature type="domain" description="DUF6533" evidence="2">
    <location>
        <begin position="29"/>
        <end position="74"/>
    </location>
</feature>
<evidence type="ECO:0000256" key="1">
    <source>
        <dbReference type="SAM" id="Phobius"/>
    </source>
</evidence>
<evidence type="ECO:0000259" key="2">
    <source>
        <dbReference type="Pfam" id="PF20151"/>
    </source>
</evidence>
<feature type="transmembrane region" description="Helical" evidence="1">
    <location>
        <begin position="132"/>
        <end position="150"/>
    </location>
</feature>
<gene>
    <name evidence="3" type="ORF">CY34DRAFT_432813</name>
</gene>
<keyword evidence="4" id="KW-1185">Reference proteome</keyword>
<keyword evidence="1" id="KW-0812">Transmembrane</keyword>
<sequence length="303" mass="34169">MIFSGPSTIDSMTSPMLMIDAFQEHMSRYMKVVGLTILAYDYLMTMDKEVRFMWGSKWGTARALFCISRYLPFVASAIYHYYLFAVESTLTDYNQCFPLYDAAIWLNVISICAANGLLILKTYAMWKCNRKILYGLLAFFSILLTVAFVLEVKAGHLLSYGPPPSFGGTGCYQTTSADVLFVFFLTLVVIETVILILILIRARVCSQQMTSTASGLLKSLYRDSIIYIICVMLVSIANVVLMSTISARYNQLFDTFPAVMHSVLSSRIMFNIRQSAHCDVQSMDISDMDTPDITLRFSVFGRV</sequence>
<evidence type="ECO:0000313" key="3">
    <source>
        <dbReference type="EMBL" id="KIK49064.1"/>
    </source>
</evidence>
<dbReference type="OrthoDB" id="2958007at2759"/>
<dbReference type="InterPro" id="IPR045340">
    <property type="entry name" value="DUF6533"/>
</dbReference>
<evidence type="ECO:0000313" key="4">
    <source>
        <dbReference type="Proteomes" id="UP000054485"/>
    </source>
</evidence>
<dbReference type="HOGENOM" id="CLU_035509_11_1_1"/>
<dbReference type="Pfam" id="PF20151">
    <property type="entry name" value="DUF6533"/>
    <property type="match status" value="1"/>
</dbReference>
<feature type="transmembrane region" description="Helical" evidence="1">
    <location>
        <begin position="225"/>
        <end position="245"/>
    </location>
</feature>
<dbReference type="Proteomes" id="UP000054485">
    <property type="component" value="Unassembled WGS sequence"/>
</dbReference>
<organism evidence="3 4">
    <name type="scientific">Suillus luteus UH-Slu-Lm8-n1</name>
    <dbReference type="NCBI Taxonomy" id="930992"/>
    <lineage>
        <taxon>Eukaryota</taxon>
        <taxon>Fungi</taxon>
        <taxon>Dikarya</taxon>
        <taxon>Basidiomycota</taxon>
        <taxon>Agaricomycotina</taxon>
        <taxon>Agaricomycetes</taxon>
        <taxon>Agaricomycetidae</taxon>
        <taxon>Boletales</taxon>
        <taxon>Suillineae</taxon>
        <taxon>Suillaceae</taxon>
        <taxon>Suillus</taxon>
    </lineage>
</organism>
<accession>A0A0D0BHH8</accession>